<gene>
    <name evidence="2" type="ORF">TWF696_007762</name>
</gene>
<reference evidence="2 3" key="1">
    <citation type="submission" date="2019-10" db="EMBL/GenBank/DDBJ databases">
        <authorList>
            <person name="Palmer J.M."/>
        </authorList>
    </citation>
    <scope>NUCLEOTIDE SEQUENCE [LARGE SCALE GENOMIC DNA]</scope>
    <source>
        <strain evidence="2 3">TWF696</strain>
    </source>
</reference>
<dbReference type="Proteomes" id="UP001375240">
    <property type="component" value="Unassembled WGS sequence"/>
</dbReference>
<keyword evidence="3" id="KW-1185">Reference proteome</keyword>
<evidence type="ECO:0000256" key="1">
    <source>
        <dbReference type="SAM" id="SignalP"/>
    </source>
</evidence>
<dbReference type="EMBL" id="JAVHNQ010000006">
    <property type="protein sequence ID" value="KAK6344115.1"/>
    <property type="molecule type" value="Genomic_DNA"/>
</dbReference>
<feature type="signal peptide" evidence="1">
    <location>
        <begin position="1"/>
        <end position="18"/>
    </location>
</feature>
<dbReference type="AlphaFoldDB" id="A0AAV9UNG4"/>
<accession>A0AAV9UNG4</accession>
<protein>
    <submittedName>
        <fullName evidence="2">Uncharacterized protein</fullName>
    </submittedName>
</protein>
<evidence type="ECO:0000313" key="2">
    <source>
        <dbReference type="EMBL" id="KAK6344115.1"/>
    </source>
</evidence>
<feature type="chain" id="PRO_5043821720" evidence="1">
    <location>
        <begin position="19"/>
        <end position="103"/>
    </location>
</feature>
<sequence length="103" mass="10687">MKFTNLFVLATAVVSASAGTIGHGTVRAKNIGSAIAILVEKSCDAIPKCKAGREDFIAWLAKKADEAPNPQDVIADAFKEVSAQPGFLETLGSVLANIQGGIM</sequence>
<name>A0AAV9UNG4_9PEZI</name>
<organism evidence="2 3">
    <name type="scientific">Orbilia brochopaga</name>
    <dbReference type="NCBI Taxonomy" id="3140254"/>
    <lineage>
        <taxon>Eukaryota</taxon>
        <taxon>Fungi</taxon>
        <taxon>Dikarya</taxon>
        <taxon>Ascomycota</taxon>
        <taxon>Pezizomycotina</taxon>
        <taxon>Orbiliomycetes</taxon>
        <taxon>Orbiliales</taxon>
        <taxon>Orbiliaceae</taxon>
        <taxon>Orbilia</taxon>
    </lineage>
</organism>
<keyword evidence="1" id="KW-0732">Signal</keyword>
<evidence type="ECO:0000313" key="3">
    <source>
        <dbReference type="Proteomes" id="UP001375240"/>
    </source>
</evidence>
<proteinExistence type="predicted"/>
<comment type="caution">
    <text evidence="2">The sequence shown here is derived from an EMBL/GenBank/DDBJ whole genome shotgun (WGS) entry which is preliminary data.</text>
</comment>